<dbReference type="InterPro" id="IPR013103">
    <property type="entry name" value="RVT_2"/>
</dbReference>
<gene>
    <name evidence="2" type="primary">POLX_3847</name>
    <name evidence="2" type="ORF">CK203_062326</name>
</gene>
<dbReference type="Pfam" id="PF07727">
    <property type="entry name" value="RVT_2"/>
    <property type="match status" value="1"/>
</dbReference>
<accession>A0A438GT56</accession>
<dbReference type="AlphaFoldDB" id="A0A438GT56"/>
<name>A0A438GT56_VITVI</name>
<dbReference type="EMBL" id="QGNW01000350">
    <property type="protein sequence ID" value="RVW75406.1"/>
    <property type="molecule type" value="Genomic_DNA"/>
</dbReference>
<dbReference type="Proteomes" id="UP000288805">
    <property type="component" value="Unassembled WGS sequence"/>
</dbReference>
<organism evidence="2 3">
    <name type="scientific">Vitis vinifera</name>
    <name type="common">Grape</name>
    <dbReference type="NCBI Taxonomy" id="29760"/>
    <lineage>
        <taxon>Eukaryota</taxon>
        <taxon>Viridiplantae</taxon>
        <taxon>Streptophyta</taxon>
        <taxon>Embryophyta</taxon>
        <taxon>Tracheophyta</taxon>
        <taxon>Spermatophyta</taxon>
        <taxon>Magnoliopsida</taxon>
        <taxon>eudicotyledons</taxon>
        <taxon>Gunneridae</taxon>
        <taxon>Pentapetalae</taxon>
        <taxon>rosids</taxon>
        <taxon>Vitales</taxon>
        <taxon>Vitaceae</taxon>
        <taxon>Viteae</taxon>
        <taxon>Vitis</taxon>
    </lineage>
</organism>
<reference evidence="2 3" key="1">
    <citation type="journal article" date="2018" name="PLoS Genet.">
        <title>Population sequencing reveals clonal diversity and ancestral inbreeding in the grapevine cultivar Chardonnay.</title>
        <authorList>
            <person name="Roach M.J."/>
            <person name="Johnson D.L."/>
            <person name="Bohlmann J."/>
            <person name="van Vuuren H.J."/>
            <person name="Jones S.J."/>
            <person name="Pretorius I.S."/>
            <person name="Schmidt S.A."/>
            <person name="Borneman A.R."/>
        </authorList>
    </citation>
    <scope>NUCLEOTIDE SEQUENCE [LARGE SCALE GENOMIC DNA]</scope>
    <source>
        <strain evidence="3">cv. Chardonnay</strain>
        <tissue evidence="2">Leaf</tissue>
    </source>
</reference>
<evidence type="ECO:0000259" key="1">
    <source>
        <dbReference type="Pfam" id="PF07727"/>
    </source>
</evidence>
<evidence type="ECO:0000313" key="3">
    <source>
        <dbReference type="Proteomes" id="UP000288805"/>
    </source>
</evidence>
<proteinExistence type="predicted"/>
<evidence type="ECO:0000313" key="2">
    <source>
        <dbReference type="EMBL" id="RVW75406.1"/>
    </source>
</evidence>
<sequence length="159" mass="18669">MDEDPISYPQAMKSKESSQWYEAMVKEMNSLKKKIELQNLVRKPDGTKVMGYKWIYKKVGIPGVEPKRFKAHLVAKEYSQREGIDYKEIFFPVVRHISIRMLLAMTAASDYELEQMDVKTTFLRGNIDEKILMEQPKGFKTKEKDRNTTCVCLRSRYMA</sequence>
<protein>
    <submittedName>
        <fullName evidence="2">Retrovirus-related Pol polyprotein from transposon TNT 1-94</fullName>
    </submittedName>
</protein>
<comment type="caution">
    <text evidence="2">The sequence shown here is derived from an EMBL/GenBank/DDBJ whole genome shotgun (WGS) entry which is preliminary data.</text>
</comment>
<feature type="domain" description="Reverse transcriptase Ty1/copia-type" evidence="1">
    <location>
        <begin position="38"/>
        <end position="145"/>
    </location>
</feature>